<sequence length="251" mass="26853">MESFTCSSPRLKLEAAAKESGIGTFSGGGALDSLVGSKKPRSSKGLRKVETITKDEGPLFPVSPGHGSTMRNPVVLVSSDDELSDDDTDKHRNGNPYGLDLDDLFDSGSPRSKLRNKRKEKSEDSDASNFTFDGEAHNHLTPTATETETETESESQSRTQSSAGNGVDSSVLFVGENVQKNKQPIGRNPVHGGRRGQVVEDLSDITFSETDLSSADVEIIGSCPVGGRKGDPDMFISGMDVSLSEDSYFTE</sequence>
<evidence type="ECO:0000313" key="1">
    <source>
        <dbReference type="EMBL" id="GME97862.1"/>
    </source>
</evidence>
<gene>
    <name evidence="1" type="ORF">Amon02_001034600</name>
</gene>
<evidence type="ECO:0000313" key="2">
    <source>
        <dbReference type="Proteomes" id="UP001165064"/>
    </source>
</evidence>
<keyword evidence="2" id="KW-1185">Reference proteome</keyword>
<dbReference type="EMBL" id="BSXS01010273">
    <property type="protein sequence ID" value="GME97862.1"/>
    <property type="molecule type" value="Genomic_DNA"/>
</dbReference>
<dbReference type="Proteomes" id="UP001165064">
    <property type="component" value="Unassembled WGS sequence"/>
</dbReference>
<name>A0ACB5U0W5_AMBMO</name>
<protein>
    <submittedName>
        <fullName evidence="1">Unnamed protein product</fullName>
    </submittedName>
</protein>
<comment type="caution">
    <text evidence="1">The sequence shown here is derived from an EMBL/GenBank/DDBJ whole genome shotgun (WGS) entry which is preliminary data.</text>
</comment>
<proteinExistence type="predicted"/>
<reference evidence="1" key="1">
    <citation type="submission" date="2023-04" db="EMBL/GenBank/DDBJ databases">
        <title>Ambrosiozyma monospora NBRC 10751.</title>
        <authorList>
            <person name="Ichikawa N."/>
            <person name="Sato H."/>
            <person name="Tonouchi N."/>
        </authorList>
    </citation>
    <scope>NUCLEOTIDE SEQUENCE</scope>
    <source>
        <strain evidence="1">NBRC 10751</strain>
    </source>
</reference>
<accession>A0ACB5U0W5</accession>
<organism evidence="1 2">
    <name type="scientific">Ambrosiozyma monospora</name>
    <name type="common">Yeast</name>
    <name type="synonym">Endomycopsis monosporus</name>
    <dbReference type="NCBI Taxonomy" id="43982"/>
    <lineage>
        <taxon>Eukaryota</taxon>
        <taxon>Fungi</taxon>
        <taxon>Dikarya</taxon>
        <taxon>Ascomycota</taxon>
        <taxon>Saccharomycotina</taxon>
        <taxon>Pichiomycetes</taxon>
        <taxon>Pichiales</taxon>
        <taxon>Pichiaceae</taxon>
        <taxon>Ambrosiozyma</taxon>
    </lineage>
</organism>